<sequence>MNLNQLQYFVTLAHIEHYTRAAEKLTITQPSLSHAISSLEQELGTRLFERQGRNVVLTKYGRMFMQYAEEALAILDTGVRKTKAMTSLSGGRIDIGYIYTQGAEFVPGLVANFLKDYPQMEVEFGFYNGVTQEVIKGLREEKYDLVFCSMVEGQKDLDFLPVSKETLVAITPLDHPLAQKDSVTIAELAEYPQIFFNKGSGLRSMVDRLFKVARKKPRISYMVDEDSALAGMVAQGLGVGIVPDVPAIRSMPVVRLTLKDLQFSRLVYMVTQKDKYLSPVARTFIDYVKERYEILAEDLES</sequence>
<evidence type="ECO:0000313" key="9">
    <source>
        <dbReference type="Proteomes" id="UP000701680"/>
    </source>
</evidence>
<dbReference type="PANTHER" id="PTHR30346:SF28">
    <property type="entry name" value="HTH-TYPE TRANSCRIPTIONAL REGULATOR CYNR"/>
    <property type="match status" value="1"/>
</dbReference>
<dbReference type="Pfam" id="PF00126">
    <property type="entry name" value="HTH_1"/>
    <property type="match status" value="1"/>
</dbReference>
<evidence type="ECO:0000256" key="1">
    <source>
        <dbReference type="ARBA" id="ARBA00009437"/>
    </source>
</evidence>
<dbReference type="CDD" id="cd08434">
    <property type="entry name" value="PBP2_GltC_like"/>
    <property type="match status" value="1"/>
</dbReference>
<dbReference type="Gene3D" id="3.40.190.290">
    <property type="match status" value="1"/>
</dbReference>
<evidence type="ECO:0000256" key="4">
    <source>
        <dbReference type="ARBA" id="ARBA00023163"/>
    </source>
</evidence>
<dbReference type="PROSITE" id="PS50931">
    <property type="entry name" value="HTH_LYSR"/>
    <property type="match status" value="1"/>
</dbReference>
<dbReference type="SUPFAM" id="SSF46785">
    <property type="entry name" value="Winged helix' DNA-binding domain"/>
    <property type="match status" value="1"/>
</dbReference>
<dbReference type="EMBL" id="JAAIUO010000002">
    <property type="protein sequence ID" value="NSK14214.1"/>
    <property type="molecule type" value="Genomic_DNA"/>
</dbReference>
<dbReference type="InterPro" id="IPR036390">
    <property type="entry name" value="WH_DNA-bd_sf"/>
</dbReference>
<reference evidence="8 9" key="1">
    <citation type="journal article" date="2020" name="Cell Host Microbe">
        <title>Functional and Genomic Variation between Human-Derived Isolates of Lachnospiraceae Reveals Inter- and Intra-Species Diversity.</title>
        <authorList>
            <person name="Sorbara M.T."/>
            <person name="Littmann E.R."/>
            <person name="Fontana E."/>
            <person name="Moody T.U."/>
            <person name="Kohout C.E."/>
            <person name="Gjonbalaj M."/>
            <person name="Eaton V."/>
            <person name="Seok R."/>
            <person name="Leiner I.M."/>
            <person name="Pamer E.G."/>
        </authorList>
    </citation>
    <scope>NUCLEOTIDE SEQUENCE [LARGE SCALE GENOMIC DNA]</scope>
    <source>
        <strain evidence="7 8">MSK.17.11</strain>
        <strain evidence="6 9">MSK.17.38</strain>
    </source>
</reference>
<dbReference type="RefSeq" id="WP_173814466.1">
    <property type="nucleotide sequence ID" value="NZ_JAAITX010000002.1"/>
</dbReference>
<dbReference type="InterPro" id="IPR036388">
    <property type="entry name" value="WH-like_DNA-bd_sf"/>
</dbReference>
<name>A0A850HI33_9FIRM</name>
<accession>A0A850HI33</accession>
<protein>
    <submittedName>
        <fullName evidence="7">LysR family transcriptional regulator</fullName>
    </submittedName>
</protein>
<evidence type="ECO:0000256" key="3">
    <source>
        <dbReference type="ARBA" id="ARBA00023125"/>
    </source>
</evidence>
<dbReference type="EMBL" id="JAAITX010000002">
    <property type="protein sequence ID" value="NVH57699.1"/>
    <property type="molecule type" value="Genomic_DNA"/>
</dbReference>
<evidence type="ECO:0000259" key="5">
    <source>
        <dbReference type="PROSITE" id="PS50931"/>
    </source>
</evidence>
<dbReference type="Pfam" id="PF03466">
    <property type="entry name" value="LysR_substrate"/>
    <property type="match status" value="1"/>
</dbReference>
<dbReference type="GO" id="GO:0032993">
    <property type="term" value="C:protein-DNA complex"/>
    <property type="evidence" value="ECO:0007669"/>
    <property type="project" value="TreeGrafter"/>
</dbReference>
<reference evidence="7" key="2">
    <citation type="submission" date="2020-02" db="EMBL/GenBank/DDBJ databases">
        <authorList>
            <person name="Littmann E."/>
            <person name="Sorbara M."/>
        </authorList>
    </citation>
    <scope>NUCLEOTIDE SEQUENCE</scope>
    <source>
        <strain evidence="7">MSK.17.11</strain>
        <strain evidence="6">MSK.17.38</strain>
    </source>
</reference>
<proteinExistence type="inferred from homology"/>
<dbReference type="PRINTS" id="PR00039">
    <property type="entry name" value="HTHLYSR"/>
</dbReference>
<dbReference type="Proteomes" id="UP000528555">
    <property type="component" value="Unassembled WGS sequence"/>
</dbReference>
<comment type="caution">
    <text evidence="7">The sequence shown here is derived from an EMBL/GenBank/DDBJ whole genome shotgun (WGS) entry which is preliminary data.</text>
</comment>
<keyword evidence="2" id="KW-0805">Transcription regulation</keyword>
<comment type="similarity">
    <text evidence="1">Belongs to the LysR transcriptional regulatory family.</text>
</comment>
<evidence type="ECO:0000313" key="7">
    <source>
        <dbReference type="EMBL" id="NVH57699.1"/>
    </source>
</evidence>
<dbReference type="FunFam" id="1.10.10.10:FF:000001">
    <property type="entry name" value="LysR family transcriptional regulator"/>
    <property type="match status" value="1"/>
</dbReference>
<dbReference type="InterPro" id="IPR005119">
    <property type="entry name" value="LysR_subst-bd"/>
</dbReference>
<gene>
    <name evidence="7" type="ORF">G5A66_03330</name>
    <name evidence="6" type="ORF">G5A75_04870</name>
</gene>
<evidence type="ECO:0000313" key="6">
    <source>
        <dbReference type="EMBL" id="NSK14214.1"/>
    </source>
</evidence>
<dbReference type="PANTHER" id="PTHR30346">
    <property type="entry name" value="TRANSCRIPTIONAL DUAL REGULATOR HCAR-RELATED"/>
    <property type="match status" value="1"/>
</dbReference>
<dbReference type="InterPro" id="IPR000847">
    <property type="entry name" value="LysR_HTH_N"/>
</dbReference>
<dbReference type="SUPFAM" id="SSF53850">
    <property type="entry name" value="Periplasmic binding protein-like II"/>
    <property type="match status" value="1"/>
</dbReference>
<evidence type="ECO:0000313" key="8">
    <source>
        <dbReference type="Proteomes" id="UP000528555"/>
    </source>
</evidence>
<dbReference type="GO" id="GO:0003700">
    <property type="term" value="F:DNA-binding transcription factor activity"/>
    <property type="evidence" value="ECO:0007669"/>
    <property type="project" value="InterPro"/>
</dbReference>
<evidence type="ECO:0000256" key="2">
    <source>
        <dbReference type="ARBA" id="ARBA00023015"/>
    </source>
</evidence>
<dbReference type="GO" id="GO:0003677">
    <property type="term" value="F:DNA binding"/>
    <property type="evidence" value="ECO:0007669"/>
    <property type="project" value="UniProtKB-KW"/>
</dbReference>
<dbReference type="Proteomes" id="UP000701680">
    <property type="component" value="Unassembled WGS sequence"/>
</dbReference>
<feature type="domain" description="HTH lysR-type" evidence="5">
    <location>
        <begin position="1"/>
        <end position="58"/>
    </location>
</feature>
<keyword evidence="3" id="KW-0238">DNA-binding</keyword>
<organism evidence="7 8">
    <name type="scientific">Dorea phocaeensis</name>
    <dbReference type="NCBI Taxonomy" id="2040291"/>
    <lineage>
        <taxon>Bacteria</taxon>
        <taxon>Bacillati</taxon>
        <taxon>Bacillota</taxon>
        <taxon>Clostridia</taxon>
        <taxon>Lachnospirales</taxon>
        <taxon>Lachnospiraceae</taxon>
        <taxon>Dorea</taxon>
    </lineage>
</organism>
<keyword evidence="4" id="KW-0804">Transcription</keyword>
<dbReference type="Gene3D" id="1.10.10.10">
    <property type="entry name" value="Winged helix-like DNA-binding domain superfamily/Winged helix DNA-binding domain"/>
    <property type="match status" value="1"/>
</dbReference>
<dbReference type="AlphaFoldDB" id="A0A850HI33"/>
<keyword evidence="8" id="KW-1185">Reference proteome</keyword>